<keyword evidence="1" id="KW-0812">Transmembrane</keyword>
<feature type="transmembrane region" description="Helical" evidence="1">
    <location>
        <begin position="83"/>
        <end position="103"/>
    </location>
</feature>
<sequence length="143" mass="15886">MREYFRILSSISITLILMAVLASLLSGVIAIMAASQNVLRAFMFPFVVSWIGFLMFGVIGSALWALIFNYSDFWKVSKMIRQSAAALISMFVTLSIFCLFSGLSSDSKAIEYFVAPYLLVVVVFPVVLASIFIYKFLYVKGGS</sequence>
<dbReference type="RefSeq" id="WP_371844991.1">
    <property type="nucleotide sequence ID" value="NZ_JBGMEL010000034.1"/>
</dbReference>
<protein>
    <submittedName>
        <fullName evidence="2">Uncharacterized protein</fullName>
    </submittedName>
</protein>
<feature type="transmembrane region" description="Helical" evidence="1">
    <location>
        <begin position="47"/>
        <end position="71"/>
    </location>
</feature>
<accession>A0ABV4NT48</accession>
<keyword evidence="1" id="KW-0472">Membrane</keyword>
<name>A0ABV4NT48_9GAMM</name>
<evidence type="ECO:0000313" key="3">
    <source>
        <dbReference type="Proteomes" id="UP001569414"/>
    </source>
</evidence>
<organism evidence="2 3">
    <name type="scientific">Microbulbifer echini</name>
    <dbReference type="NCBI Taxonomy" id="1529067"/>
    <lineage>
        <taxon>Bacteria</taxon>
        <taxon>Pseudomonadati</taxon>
        <taxon>Pseudomonadota</taxon>
        <taxon>Gammaproteobacteria</taxon>
        <taxon>Cellvibrionales</taxon>
        <taxon>Microbulbiferaceae</taxon>
        <taxon>Microbulbifer</taxon>
    </lineage>
</organism>
<keyword evidence="3" id="KW-1185">Reference proteome</keyword>
<feature type="transmembrane region" description="Helical" evidence="1">
    <location>
        <begin position="115"/>
        <end position="137"/>
    </location>
</feature>
<dbReference type="EMBL" id="JBGMEL010000034">
    <property type="protein sequence ID" value="MFA0792621.1"/>
    <property type="molecule type" value="Genomic_DNA"/>
</dbReference>
<evidence type="ECO:0000313" key="2">
    <source>
        <dbReference type="EMBL" id="MFA0792621.1"/>
    </source>
</evidence>
<dbReference type="Proteomes" id="UP001569414">
    <property type="component" value="Unassembled WGS sequence"/>
</dbReference>
<reference evidence="2 3" key="1">
    <citation type="submission" date="2024-08" db="EMBL/GenBank/DDBJ databases">
        <authorList>
            <person name="Ishaq N."/>
        </authorList>
    </citation>
    <scope>NUCLEOTIDE SEQUENCE [LARGE SCALE GENOMIC DNA]</scope>
    <source>
        <strain evidence="2 3">JCM 30400</strain>
    </source>
</reference>
<evidence type="ECO:0000256" key="1">
    <source>
        <dbReference type="SAM" id="Phobius"/>
    </source>
</evidence>
<proteinExistence type="predicted"/>
<feature type="transmembrane region" description="Helical" evidence="1">
    <location>
        <begin position="12"/>
        <end position="35"/>
    </location>
</feature>
<gene>
    <name evidence="2" type="ORF">ACCI51_18965</name>
</gene>
<comment type="caution">
    <text evidence="2">The sequence shown here is derived from an EMBL/GenBank/DDBJ whole genome shotgun (WGS) entry which is preliminary data.</text>
</comment>
<keyword evidence="1" id="KW-1133">Transmembrane helix</keyword>